<keyword evidence="1" id="KW-1133">Transmembrane helix</keyword>
<evidence type="ECO:0000256" key="1">
    <source>
        <dbReference type="SAM" id="Phobius"/>
    </source>
</evidence>
<keyword evidence="1" id="KW-0812">Transmembrane</keyword>
<name>A0A840UFU2_9GAMM</name>
<keyword evidence="1" id="KW-0472">Membrane</keyword>
<gene>
    <name evidence="2" type="ORF">HNR38_002851</name>
</gene>
<dbReference type="Proteomes" id="UP000591735">
    <property type="component" value="Unassembled WGS sequence"/>
</dbReference>
<feature type="transmembrane region" description="Helical" evidence="1">
    <location>
        <begin position="16"/>
        <end position="35"/>
    </location>
</feature>
<sequence>MSFMDSLLSNINGIEVGIDIATSITIIVSLIALVMESRRQARRDREKGIDQNARNVAASQLAGMISSLSEVFINQVVRTGQEYESKIDVFFEDGGEDRLMDRIRGNEQFLGDRKGELSVLRDSIGDFFESLHALKYQIFPVLDSLDEGDRFIKAMKSEIQDIARQHSRLGAGYLALIGEYEAFCDSLLGTEEDVTSEQFRMAMSIVCDLDYWEWVKLFVDDEERELCQEVIRQKQYDHDVIKRVIAALFNLTRQNHLYLNTYIYALASRQVQEARMECKDVLCNLSAIYHMLICKDSDMDLGEVIERYKSDNYFALQREIR</sequence>
<protein>
    <submittedName>
        <fullName evidence="2">Uncharacterized protein</fullName>
    </submittedName>
</protein>
<accession>A0A840UFU2</accession>
<organism evidence="2 3">
    <name type="scientific">Marinobacter oulmenensis</name>
    <dbReference type="NCBI Taxonomy" id="643747"/>
    <lineage>
        <taxon>Bacteria</taxon>
        <taxon>Pseudomonadati</taxon>
        <taxon>Pseudomonadota</taxon>
        <taxon>Gammaproteobacteria</taxon>
        <taxon>Pseudomonadales</taxon>
        <taxon>Marinobacteraceae</taxon>
        <taxon>Marinobacter</taxon>
    </lineage>
</organism>
<evidence type="ECO:0000313" key="3">
    <source>
        <dbReference type="Proteomes" id="UP000591735"/>
    </source>
</evidence>
<evidence type="ECO:0000313" key="2">
    <source>
        <dbReference type="EMBL" id="MBB5322350.1"/>
    </source>
</evidence>
<dbReference type="AlphaFoldDB" id="A0A840UFU2"/>
<proteinExistence type="predicted"/>
<reference evidence="2 3" key="1">
    <citation type="submission" date="2020-08" db="EMBL/GenBank/DDBJ databases">
        <title>Genomic Encyclopedia of Type Strains, Phase IV (KMG-IV): sequencing the most valuable type-strain genomes for metagenomic binning, comparative biology and taxonomic classification.</title>
        <authorList>
            <person name="Goeker M."/>
        </authorList>
    </citation>
    <scope>NUCLEOTIDE SEQUENCE [LARGE SCALE GENOMIC DNA]</scope>
    <source>
        <strain evidence="2 3">DSM 22359</strain>
    </source>
</reference>
<dbReference type="EMBL" id="JACHFE010000008">
    <property type="protein sequence ID" value="MBB5322350.1"/>
    <property type="molecule type" value="Genomic_DNA"/>
</dbReference>
<comment type="caution">
    <text evidence="2">The sequence shown here is derived from an EMBL/GenBank/DDBJ whole genome shotgun (WGS) entry which is preliminary data.</text>
</comment>
<keyword evidence="3" id="KW-1185">Reference proteome</keyword>
<dbReference type="RefSeq" id="WP_183705461.1">
    <property type="nucleotide sequence ID" value="NZ_JACHFE010000008.1"/>
</dbReference>